<dbReference type="Pfam" id="PF14223">
    <property type="entry name" value="Retrotran_gag_2"/>
    <property type="match status" value="1"/>
</dbReference>
<organism evidence="3 4">
    <name type="scientific">Vitis vinifera</name>
    <name type="common">Grape</name>
    <dbReference type="NCBI Taxonomy" id="29760"/>
    <lineage>
        <taxon>Eukaryota</taxon>
        <taxon>Viridiplantae</taxon>
        <taxon>Streptophyta</taxon>
        <taxon>Embryophyta</taxon>
        <taxon>Tracheophyta</taxon>
        <taxon>Spermatophyta</taxon>
        <taxon>Magnoliopsida</taxon>
        <taxon>eudicotyledons</taxon>
        <taxon>Gunneridae</taxon>
        <taxon>Pentapetalae</taxon>
        <taxon>rosids</taxon>
        <taxon>Vitales</taxon>
        <taxon>Vitaceae</taxon>
        <taxon>Viteae</taxon>
        <taxon>Vitis</taxon>
    </lineage>
</organism>
<dbReference type="InterPro" id="IPR036875">
    <property type="entry name" value="Znf_CCHC_sf"/>
</dbReference>
<dbReference type="InterPro" id="IPR057670">
    <property type="entry name" value="SH3_retrovirus"/>
</dbReference>
<dbReference type="Pfam" id="PF25597">
    <property type="entry name" value="SH3_retrovirus"/>
    <property type="match status" value="1"/>
</dbReference>
<dbReference type="PROSITE" id="PS50158">
    <property type="entry name" value="ZF_CCHC"/>
    <property type="match status" value="1"/>
</dbReference>
<dbReference type="InterPro" id="IPR001878">
    <property type="entry name" value="Znf_CCHC"/>
</dbReference>
<keyword evidence="1" id="KW-0479">Metal-binding</keyword>
<dbReference type="SUPFAM" id="SSF57756">
    <property type="entry name" value="Retrovirus zinc finger-like domains"/>
    <property type="match status" value="1"/>
</dbReference>
<feature type="domain" description="CCHC-type" evidence="2">
    <location>
        <begin position="219"/>
        <end position="234"/>
    </location>
</feature>
<dbReference type="SMART" id="SM00343">
    <property type="entry name" value="ZnF_C2HC"/>
    <property type="match status" value="1"/>
</dbReference>
<gene>
    <name evidence="3" type="ORF">VitviT2T_014311</name>
</gene>
<dbReference type="Proteomes" id="UP001227230">
    <property type="component" value="Chromosome 9"/>
</dbReference>
<name>A0ABY9CJ95_VITVI</name>
<reference evidence="3 4" key="1">
    <citation type="journal article" date="2023" name="Hortic Res">
        <title>The complete reference genome for grapevine (Vitis vinifera L.) genetics and breeding.</title>
        <authorList>
            <person name="Shi X."/>
            <person name="Cao S."/>
            <person name="Wang X."/>
            <person name="Huang S."/>
            <person name="Wang Y."/>
            <person name="Liu Z."/>
            <person name="Liu W."/>
            <person name="Leng X."/>
            <person name="Peng Y."/>
            <person name="Wang N."/>
            <person name="Wang Y."/>
            <person name="Ma Z."/>
            <person name="Xu X."/>
            <person name="Zhang F."/>
            <person name="Xue H."/>
            <person name="Zhong H."/>
            <person name="Wang Y."/>
            <person name="Zhang K."/>
            <person name="Velt A."/>
            <person name="Avia K."/>
            <person name="Holtgrawe D."/>
            <person name="Grimplet J."/>
            <person name="Matus J.T."/>
            <person name="Ware D."/>
            <person name="Wu X."/>
            <person name="Wang H."/>
            <person name="Liu C."/>
            <person name="Fang Y."/>
            <person name="Rustenholz C."/>
            <person name="Cheng Z."/>
            <person name="Xiao H."/>
            <person name="Zhou Y."/>
        </authorList>
    </citation>
    <scope>NUCLEOTIDE SEQUENCE [LARGE SCALE GENOMIC DNA]</scope>
    <source>
        <strain evidence="4">cv. Pinot noir / PN40024</strain>
        <tissue evidence="3">Leaf</tissue>
    </source>
</reference>
<evidence type="ECO:0000259" key="2">
    <source>
        <dbReference type="PROSITE" id="PS50158"/>
    </source>
</evidence>
<dbReference type="InterPro" id="IPR013103">
    <property type="entry name" value="RVT_2"/>
</dbReference>
<dbReference type="Pfam" id="PF07727">
    <property type="entry name" value="RVT_2"/>
    <property type="match status" value="1"/>
</dbReference>
<dbReference type="EMBL" id="CP126656">
    <property type="protein sequence ID" value="WJZ95547.1"/>
    <property type="molecule type" value="Genomic_DNA"/>
</dbReference>
<dbReference type="CDD" id="cd09272">
    <property type="entry name" value="RNase_HI_RT_Ty1"/>
    <property type="match status" value="1"/>
</dbReference>
<protein>
    <recommendedName>
        <fullName evidence="2">CCHC-type domain-containing protein</fullName>
    </recommendedName>
</protein>
<evidence type="ECO:0000256" key="1">
    <source>
        <dbReference type="PROSITE-ProRule" id="PRU00047"/>
    </source>
</evidence>
<dbReference type="Gene3D" id="4.10.60.10">
    <property type="entry name" value="Zinc finger, CCHC-type"/>
    <property type="match status" value="1"/>
</dbReference>
<evidence type="ECO:0000313" key="4">
    <source>
        <dbReference type="Proteomes" id="UP001227230"/>
    </source>
</evidence>
<keyword evidence="1" id="KW-0863">Zinc-finger</keyword>
<keyword evidence="1" id="KW-0862">Zinc</keyword>
<dbReference type="PANTHER" id="PTHR11439">
    <property type="entry name" value="GAG-POL-RELATED RETROTRANSPOSON"/>
    <property type="match status" value="1"/>
</dbReference>
<dbReference type="PANTHER" id="PTHR11439:SF496">
    <property type="entry name" value="RNA-DIRECTED DNA POLYMERASE"/>
    <property type="match status" value="1"/>
</dbReference>
<accession>A0ABY9CJ95</accession>
<proteinExistence type="predicted"/>
<sequence>MHEKLINIIDKPAITTPADTNDAEATKTYQKYLEECLSAKCIMLASMSPELQRQHEDMEPPAIIEHLKKMYGGQSRTARYQLSKALFRSSLAVNAQVGPHVLKMIDLIEQLEKLGCTLGKELSQDLILQSLPDSFSQFILNFNMNKMSCDLHEMLNLLIDYENQVSSEKNKGIVMVVGKTSKKKGKGKYIPKRKPLGTKSGVTKPKYKKVKTDHSDAECFFCKEKGHWKRNCKKYLDSLKNKKQVYTTPYEIWKGRKPNLKHIKVWGCPAYVKKLQTDKLEARSDKCRFIRYPKETMGYYFYHPLDHKVFVARGGTFLEREFLAEGSHGKEIELDETQEETNETTAAQEHEMEFEQPFFDVLKSTQRLQSPTIVAPEPAIVQEQVNEPEPTVVQEQVNELILEQIQQPLNPKHEPLRRSSRAHRAPDRLNLMVQDDLSNEVHHKDDDPKNYEEAMQSLDRNKWQEAMESEMESMKINKVWTLVEASKDIKSIGCKWVYKKKIGADGKVETYKARLVAKGYRQKEGIDYDKTFSPVAMLKSIRILLAIAAYYDYEIWQMDVKVDFLNDDILLIGNDIPAMQGTKVWLSEQFSMKDLGEAAYILGIKIYRDRSKRLLGLSQSMYIDTILKRYNMENSKRGYLPIGTGVTLSREDCPKTPEERERMNRVPYASAVGAIMYTMTCTRPDVAYALGVASRYQANPGEEHWKVVKTILKYLRRTKDQFLIYGESELKLKGYTDASFASDKDDSKSISGYVFTLNGGAVSWKSSKQATVADSTTEAEYIAASEAAKEAVWMKKFISELGVIPSIEEPIPLLCDNNGAIAQAKEPRSHQKSKHVLRRYHLIREIIERGDVKIEKVDGKENAADPFTKALGITQFDKHKWEVGMKYMTDWL</sequence>
<keyword evidence="4" id="KW-1185">Reference proteome</keyword>
<evidence type="ECO:0000313" key="3">
    <source>
        <dbReference type="EMBL" id="WJZ95547.1"/>
    </source>
</evidence>